<accession>A0ABP5LG77</accession>
<keyword evidence="2" id="KW-0843">Virulence</keyword>
<dbReference type="Gene3D" id="2.60.120.260">
    <property type="entry name" value="Galactose-binding domain-like"/>
    <property type="match status" value="1"/>
</dbReference>
<evidence type="ECO:0000313" key="5">
    <source>
        <dbReference type="EMBL" id="GAA2145327.1"/>
    </source>
</evidence>
<dbReference type="SUPFAM" id="SSF53649">
    <property type="entry name" value="Alkaline phosphatase-like"/>
    <property type="match status" value="1"/>
</dbReference>
<reference evidence="6" key="1">
    <citation type="journal article" date="2019" name="Int. J. Syst. Evol. Microbiol.">
        <title>The Global Catalogue of Microorganisms (GCM) 10K type strain sequencing project: providing services to taxonomists for standard genome sequencing and annotation.</title>
        <authorList>
            <consortium name="The Broad Institute Genomics Platform"/>
            <consortium name="The Broad Institute Genome Sequencing Center for Infectious Disease"/>
            <person name="Wu L."/>
            <person name="Ma J."/>
        </authorList>
    </citation>
    <scope>NUCLEOTIDE SEQUENCE [LARGE SCALE GENOMIC DNA]</scope>
    <source>
        <strain evidence="6">JCM 14560</strain>
    </source>
</reference>
<keyword evidence="3" id="KW-0732">Signal</keyword>
<gene>
    <name evidence="5" type="ORF">GCM10009760_33840</name>
</gene>
<dbReference type="Gene3D" id="2.60.40.10">
    <property type="entry name" value="Immunoglobulins"/>
    <property type="match status" value="2"/>
</dbReference>
<dbReference type="Pfam" id="PF04185">
    <property type="entry name" value="Phosphoesterase"/>
    <property type="match status" value="1"/>
</dbReference>
<evidence type="ECO:0000256" key="2">
    <source>
        <dbReference type="ARBA" id="ARBA00023026"/>
    </source>
</evidence>
<feature type="domain" description="Dystroglycan-type cadherin-like" evidence="4">
    <location>
        <begin position="303"/>
        <end position="392"/>
    </location>
</feature>
<comment type="caution">
    <text evidence="5">The sequence shown here is derived from an EMBL/GenBank/DDBJ whole genome shotgun (WGS) entry which is preliminary data.</text>
</comment>
<keyword evidence="1" id="KW-0378">Hydrolase</keyword>
<dbReference type="SMART" id="SM00736">
    <property type="entry name" value="CADG"/>
    <property type="match status" value="2"/>
</dbReference>
<dbReference type="InterPro" id="IPR015919">
    <property type="entry name" value="Cadherin-like_sf"/>
</dbReference>
<dbReference type="InterPro" id="IPR013783">
    <property type="entry name" value="Ig-like_fold"/>
</dbReference>
<dbReference type="Proteomes" id="UP001422759">
    <property type="component" value="Unassembled WGS sequence"/>
</dbReference>
<dbReference type="Pfam" id="PF05345">
    <property type="entry name" value="He_PIG"/>
    <property type="match status" value="2"/>
</dbReference>
<evidence type="ECO:0000256" key="3">
    <source>
        <dbReference type="SAM" id="SignalP"/>
    </source>
</evidence>
<organism evidence="5 6">
    <name type="scientific">Kitasatospora kazusensis</name>
    <dbReference type="NCBI Taxonomy" id="407974"/>
    <lineage>
        <taxon>Bacteria</taxon>
        <taxon>Bacillati</taxon>
        <taxon>Actinomycetota</taxon>
        <taxon>Actinomycetes</taxon>
        <taxon>Kitasatosporales</taxon>
        <taxon>Streptomycetaceae</taxon>
        <taxon>Kitasatospora</taxon>
    </lineage>
</organism>
<feature type="domain" description="Dystroglycan-type cadherin-like" evidence="4">
    <location>
        <begin position="393"/>
        <end position="483"/>
    </location>
</feature>
<protein>
    <recommendedName>
        <fullName evidence="4">Dystroglycan-type cadherin-like domain-containing protein</fullName>
    </recommendedName>
</protein>
<dbReference type="InterPro" id="IPR017850">
    <property type="entry name" value="Alkaline_phosphatase_core_sf"/>
</dbReference>
<dbReference type="EMBL" id="BAAANT010000017">
    <property type="protein sequence ID" value="GAA2145327.1"/>
    <property type="molecule type" value="Genomic_DNA"/>
</dbReference>
<evidence type="ECO:0000256" key="1">
    <source>
        <dbReference type="ARBA" id="ARBA00022801"/>
    </source>
</evidence>
<feature type="chain" id="PRO_5046648856" description="Dystroglycan-type cadherin-like domain-containing protein" evidence="3">
    <location>
        <begin position="27"/>
        <end position="639"/>
    </location>
</feature>
<dbReference type="SUPFAM" id="SSF49313">
    <property type="entry name" value="Cadherin-like"/>
    <property type="match status" value="2"/>
</dbReference>
<evidence type="ECO:0000313" key="6">
    <source>
        <dbReference type="Proteomes" id="UP001422759"/>
    </source>
</evidence>
<dbReference type="InterPro" id="IPR006644">
    <property type="entry name" value="Cadg"/>
</dbReference>
<sequence length="639" mass="64266">MRAKRLTSAFATLGLLTGLTGLTGLAATAATARPAVAAAATTASVPRPDHVVVVIFENTSEGSIIGNANAPYFNQLASTGANFTNAFAIEHPSEPNYLDLFSGSNQGVTDDSCPHTFSTANEGAQLIAKGLTFTGYSENLPSAGSTACTAGTSGYARKHNPWVNFSNVPAADNQPFSAFPTDFTKLPTVSWVVPNLCDDMHDCSTATGDSWLKAHLDSYVQWAKAHNSLLVTTFDEDDSSGPTNQIATIINGQPVKTGVYTEHVDHFGVLRTIEDMYGLPYAGAAASATSITDAWNTGTTGTVTVTNPGSQTGTVGTAASLQISAADTAGGTLAYSATGLPAGLSIDPATGLISGTPTTAGTGSVTVTATDSTGPTGSTSFSWTVNPAAGNTVTVTNPGSQTGTVGTAASLQIGASDSAAGQTLSYSATGLPAGLSINPASGLISGTPSAAATGTVSVTATDTTGASGSTSFSWTVNPASGGCTAAQLLGNPGFETGSASPWTASSGVINSDTASEPAHSGSWDAWLDGYGSSHTDTLSQTVTVPAGCANATLTYWLHIDTDKTGTTAADTLKLQTVSGGTTSTLSTVSNLNANAGYAQQTVNLSQYVGKTVTLKFTGTENSSSAQTSFVIDDAAFNVS</sequence>
<evidence type="ECO:0000259" key="4">
    <source>
        <dbReference type="SMART" id="SM00736"/>
    </source>
</evidence>
<dbReference type="PANTHER" id="PTHR31956:SF1">
    <property type="entry name" value="NON-SPECIFIC PHOSPHOLIPASE C1"/>
    <property type="match status" value="1"/>
</dbReference>
<dbReference type="PANTHER" id="PTHR31956">
    <property type="entry name" value="NON-SPECIFIC PHOSPHOLIPASE C4-RELATED"/>
    <property type="match status" value="1"/>
</dbReference>
<name>A0ABP5LG77_9ACTN</name>
<feature type="signal peptide" evidence="3">
    <location>
        <begin position="1"/>
        <end position="26"/>
    </location>
</feature>
<keyword evidence="6" id="KW-1185">Reference proteome</keyword>
<dbReference type="RefSeq" id="WP_344465712.1">
    <property type="nucleotide sequence ID" value="NZ_BAAANT010000017.1"/>
</dbReference>
<proteinExistence type="predicted"/>
<dbReference type="InterPro" id="IPR007312">
    <property type="entry name" value="Phosphoesterase"/>
</dbReference>